<dbReference type="RefSeq" id="WP_047531219.1">
    <property type="nucleotide sequence ID" value="NZ_CCEH01000015.1"/>
</dbReference>
<organism evidence="2 3">
    <name type="scientific">Staphylococcus schweitzeri</name>
    <dbReference type="NCBI Taxonomy" id="1654388"/>
    <lineage>
        <taxon>Bacteria</taxon>
        <taxon>Bacillati</taxon>
        <taxon>Bacillota</taxon>
        <taxon>Bacilli</taxon>
        <taxon>Bacillales</taxon>
        <taxon>Staphylococcaceae</taxon>
        <taxon>Staphylococcus</taxon>
    </lineage>
</organism>
<evidence type="ECO:0000256" key="1">
    <source>
        <dbReference type="SAM" id="Coils"/>
    </source>
</evidence>
<sequence length="120" mass="14554">MGSVVIINNKPYKFNNFEKELMAKRGINAGIVSKRVRGCWEFSEALDAPYGMHLKEYREMKQMEKVKQARLERELERERKKEAELRRKKPHLFNVPQKHSRDPYWFDVTYNQMFKKWSEA</sequence>
<dbReference type="Pfam" id="PF07768">
    <property type="entry name" value="PVL_ORF50"/>
    <property type="match status" value="1"/>
</dbReference>
<reference evidence="2 3" key="1">
    <citation type="submission" date="2014-05" db="EMBL/GenBank/DDBJ databases">
        <authorList>
            <person name="Aslett A.Martin."/>
            <person name="De Silva Nishadi"/>
        </authorList>
    </citation>
    <scope>NUCLEOTIDE SEQUENCE [LARGE SCALE GENOMIC DNA]</scope>
</reference>
<proteinExistence type="predicted"/>
<name>A0A077UMQ3_9STAP</name>
<feature type="coiled-coil region" evidence="1">
    <location>
        <begin position="54"/>
        <end position="88"/>
    </location>
</feature>
<evidence type="ECO:0000313" key="3">
    <source>
        <dbReference type="Proteomes" id="UP000044616"/>
    </source>
</evidence>
<keyword evidence="1" id="KW-0175">Coiled coil</keyword>
<gene>
    <name evidence="2" type="ORF">ERS140147_01805</name>
</gene>
<accession>A0A077UMQ3</accession>
<protein>
    <submittedName>
        <fullName evidence="2">Phage-like protein</fullName>
    </submittedName>
</protein>
<evidence type="ECO:0000313" key="2">
    <source>
        <dbReference type="EMBL" id="CDR28668.1"/>
    </source>
</evidence>
<dbReference type="EMBL" id="CCEH01000015">
    <property type="protein sequence ID" value="CDR28668.1"/>
    <property type="molecule type" value="Genomic_DNA"/>
</dbReference>
<dbReference type="InterPro" id="IPR011688">
    <property type="entry name" value="PVL_Orf50"/>
</dbReference>
<dbReference type="AlphaFoldDB" id="A0A077UMQ3"/>
<dbReference type="Proteomes" id="UP000044616">
    <property type="component" value="Unassembled WGS sequence"/>
</dbReference>